<evidence type="ECO:0000313" key="3">
    <source>
        <dbReference type="Proteomes" id="UP000003676"/>
    </source>
</evidence>
<accession>B6WPZ6</accession>
<dbReference type="HOGENOM" id="CLU_3232701_0_0_7"/>
<protein>
    <submittedName>
        <fullName evidence="2">Uncharacterized protein</fullName>
    </submittedName>
</protein>
<name>B6WPZ6_9BACT</name>
<proteinExistence type="predicted"/>
<organism evidence="2 3">
    <name type="scientific">Desulfovibrio piger ATCC 29098</name>
    <dbReference type="NCBI Taxonomy" id="411464"/>
    <lineage>
        <taxon>Bacteria</taxon>
        <taxon>Pseudomonadati</taxon>
        <taxon>Thermodesulfobacteriota</taxon>
        <taxon>Desulfovibrionia</taxon>
        <taxon>Desulfovibrionales</taxon>
        <taxon>Desulfovibrionaceae</taxon>
        <taxon>Desulfovibrio</taxon>
    </lineage>
</organism>
<reference evidence="2 3" key="1">
    <citation type="submission" date="2008-10" db="EMBL/GenBank/DDBJ databases">
        <title>Draft genome sequence of Desulvovibrio piger (ATCC 29098).</title>
        <authorList>
            <person name="Sudarsanam P."/>
            <person name="Ley R."/>
            <person name="Guruge J."/>
            <person name="Turnbaugh P.J."/>
            <person name="Mahowald M."/>
            <person name="Liep D."/>
            <person name="Gordon J."/>
        </authorList>
    </citation>
    <scope>NUCLEOTIDE SEQUENCE [LARGE SCALE GENOMIC DNA]</scope>
    <source>
        <strain evidence="2 3">ATCC 29098</strain>
    </source>
</reference>
<feature type="compositionally biased region" description="Polar residues" evidence="1">
    <location>
        <begin position="1"/>
        <end position="10"/>
    </location>
</feature>
<dbReference type="EMBL" id="ABXU01000005">
    <property type="protein sequence ID" value="EEB34950.1"/>
    <property type="molecule type" value="Genomic_DNA"/>
</dbReference>
<comment type="caution">
    <text evidence="2">The sequence shown here is derived from an EMBL/GenBank/DDBJ whole genome shotgun (WGS) entry which is preliminary data.</text>
</comment>
<evidence type="ECO:0000256" key="1">
    <source>
        <dbReference type="SAM" id="MobiDB-lite"/>
    </source>
</evidence>
<feature type="region of interest" description="Disordered" evidence="1">
    <location>
        <begin position="1"/>
        <end position="43"/>
    </location>
</feature>
<dbReference type="AlphaFoldDB" id="B6WPZ6"/>
<evidence type="ECO:0000313" key="2">
    <source>
        <dbReference type="EMBL" id="EEB34950.1"/>
    </source>
</evidence>
<gene>
    <name evidence="2" type="ORF">DESPIG_00119</name>
</gene>
<reference evidence="2 3" key="2">
    <citation type="submission" date="2008-10" db="EMBL/GenBank/DDBJ databases">
        <authorList>
            <person name="Fulton L."/>
            <person name="Clifton S."/>
            <person name="Fulton B."/>
            <person name="Xu J."/>
            <person name="Minx P."/>
            <person name="Pepin K.H."/>
            <person name="Johnson M."/>
            <person name="Bhonagiri V."/>
            <person name="Nash W.E."/>
            <person name="Mardis E.R."/>
            <person name="Wilson R.K."/>
        </authorList>
    </citation>
    <scope>NUCLEOTIDE SEQUENCE [LARGE SCALE GENOMIC DNA]</scope>
    <source>
        <strain evidence="2 3">ATCC 29098</strain>
    </source>
</reference>
<sequence length="43" mass="4522">MRDTAYSQLHTGPKHPAPNCRTGHDPGSLWAGPPPCLAPNNAS</sequence>
<dbReference type="Proteomes" id="UP000003676">
    <property type="component" value="Unassembled WGS sequence"/>
</dbReference>